<sequence length="255" mass="27866">MLESYIRSRLQQKPILLMTHIVIGYPSLQASMEIVRTMVAAGVDLMELQIPFSEPIADGPVILKANQQALASGITVGQCLDFGRQAAREFPIPFLYMTYYNILFKHGVDRFAEGMKDAGVHGAIVPDLPPEEADGYLGAMGRHQLAPIFIYSPTTSEARMSTIARVADGFVYCVARKGVTGDRTAFSRQIGDYLARCRAATHLPLALGFGVKDQKDVEFLTGKADIAVIGTQAMRVMEDRGVGALRAFIRDLGQP</sequence>
<evidence type="ECO:0000256" key="2">
    <source>
        <dbReference type="ARBA" id="ARBA00011270"/>
    </source>
</evidence>
<proteinExistence type="inferred from homology"/>
<keyword evidence="6 8" id="KW-0456">Lyase</keyword>
<dbReference type="GO" id="GO:0005829">
    <property type="term" value="C:cytosol"/>
    <property type="evidence" value="ECO:0007669"/>
    <property type="project" value="TreeGrafter"/>
</dbReference>
<dbReference type="InterPro" id="IPR002028">
    <property type="entry name" value="Trp_synthase_suA"/>
</dbReference>
<dbReference type="Gene3D" id="3.20.20.70">
    <property type="entry name" value="Aldolase class I"/>
    <property type="match status" value="1"/>
</dbReference>
<comment type="similarity">
    <text evidence="8 9">Belongs to the TrpA family.</text>
</comment>
<feature type="active site" description="Proton acceptor" evidence="8">
    <location>
        <position position="58"/>
    </location>
</feature>
<gene>
    <name evidence="8 10" type="primary">trpA</name>
    <name evidence="10" type="ORF">DSCA_54340</name>
</gene>
<dbReference type="InterPro" id="IPR011060">
    <property type="entry name" value="RibuloseP-bd_barrel"/>
</dbReference>
<dbReference type="Pfam" id="PF00290">
    <property type="entry name" value="Trp_syntA"/>
    <property type="match status" value="1"/>
</dbReference>
<dbReference type="GO" id="GO:0004834">
    <property type="term" value="F:tryptophan synthase activity"/>
    <property type="evidence" value="ECO:0007669"/>
    <property type="project" value="UniProtKB-UniRule"/>
</dbReference>
<protein>
    <recommendedName>
        <fullName evidence="8">Tryptophan synthase alpha chain</fullName>
        <ecNumber evidence="8">4.2.1.20</ecNumber>
    </recommendedName>
</protein>
<dbReference type="InterPro" id="IPR013785">
    <property type="entry name" value="Aldolase_TIM"/>
</dbReference>
<dbReference type="EC" id="4.2.1.20" evidence="8"/>
<keyword evidence="4 8" id="KW-0822">Tryptophan biosynthesis</keyword>
<feature type="active site" description="Proton acceptor" evidence="8">
    <location>
        <position position="47"/>
    </location>
</feature>
<dbReference type="CDD" id="cd04724">
    <property type="entry name" value="Tryptophan_synthase_alpha"/>
    <property type="match status" value="1"/>
</dbReference>
<dbReference type="RefSeq" id="WP_155319327.1">
    <property type="nucleotide sequence ID" value="NZ_AP021874.1"/>
</dbReference>
<comment type="subunit">
    <text evidence="2 8">Tetramer of two alpha and two beta chains.</text>
</comment>
<reference evidence="10 11" key="1">
    <citation type="submission" date="2019-11" db="EMBL/GenBank/DDBJ databases">
        <title>Comparative genomics of hydrocarbon-degrading Desulfosarcina strains.</title>
        <authorList>
            <person name="Watanabe M."/>
            <person name="Kojima H."/>
            <person name="Fukui M."/>
        </authorList>
    </citation>
    <scope>NUCLEOTIDE SEQUENCE [LARGE SCALE GENOMIC DNA]</scope>
    <source>
        <strain evidence="10 11">PL12</strain>
    </source>
</reference>
<organism evidence="10 11">
    <name type="scientific">Desulfosarcina alkanivorans</name>
    <dbReference type="NCBI Taxonomy" id="571177"/>
    <lineage>
        <taxon>Bacteria</taxon>
        <taxon>Pseudomonadati</taxon>
        <taxon>Thermodesulfobacteriota</taxon>
        <taxon>Desulfobacteria</taxon>
        <taxon>Desulfobacterales</taxon>
        <taxon>Desulfosarcinaceae</taxon>
        <taxon>Desulfosarcina</taxon>
    </lineage>
</organism>
<keyword evidence="11" id="KW-1185">Reference proteome</keyword>
<dbReference type="PANTHER" id="PTHR43406">
    <property type="entry name" value="TRYPTOPHAN SYNTHASE, ALPHA CHAIN"/>
    <property type="match status" value="1"/>
</dbReference>
<dbReference type="AlphaFoldDB" id="A0A5K7YZ03"/>
<dbReference type="NCBIfam" id="TIGR00262">
    <property type="entry name" value="trpA"/>
    <property type="match status" value="1"/>
</dbReference>
<dbReference type="UniPathway" id="UPA00035">
    <property type="reaction ID" value="UER00044"/>
</dbReference>
<keyword evidence="3 8" id="KW-0028">Amino-acid biosynthesis</keyword>
<evidence type="ECO:0000256" key="8">
    <source>
        <dbReference type="HAMAP-Rule" id="MF_00131"/>
    </source>
</evidence>
<dbReference type="PROSITE" id="PS00167">
    <property type="entry name" value="TRP_SYNTHASE_ALPHA"/>
    <property type="match status" value="1"/>
</dbReference>
<dbReference type="EMBL" id="AP021874">
    <property type="protein sequence ID" value="BBO71504.1"/>
    <property type="molecule type" value="Genomic_DNA"/>
</dbReference>
<dbReference type="Proteomes" id="UP000427906">
    <property type="component" value="Chromosome"/>
</dbReference>
<name>A0A5K7YZ03_9BACT</name>
<evidence type="ECO:0000256" key="9">
    <source>
        <dbReference type="RuleBase" id="RU003662"/>
    </source>
</evidence>
<evidence type="ECO:0000256" key="3">
    <source>
        <dbReference type="ARBA" id="ARBA00022605"/>
    </source>
</evidence>
<dbReference type="OrthoDB" id="9804578at2"/>
<evidence type="ECO:0000313" key="11">
    <source>
        <dbReference type="Proteomes" id="UP000427906"/>
    </source>
</evidence>
<dbReference type="SUPFAM" id="SSF51366">
    <property type="entry name" value="Ribulose-phoshate binding barrel"/>
    <property type="match status" value="1"/>
</dbReference>
<evidence type="ECO:0000256" key="7">
    <source>
        <dbReference type="ARBA" id="ARBA00049047"/>
    </source>
</evidence>
<evidence type="ECO:0000256" key="6">
    <source>
        <dbReference type="ARBA" id="ARBA00023239"/>
    </source>
</evidence>
<evidence type="ECO:0000256" key="5">
    <source>
        <dbReference type="ARBA" id="ARBA00023141"/>
    </source>
</evidence>
<comment type="function">
    <text evidence="8">The alpha subunit is responsible for the aldol cleavage of indoleglycerol phosphate to indole and glyceraldehyde 3-phosphate.</text>
</comment>
<keyword evidence="5 8" id="KW-0057">Aromatic amino acid biosynthesis</keyword>
<dbReference type="PANTHER" id="PTHR43406:SF1">
    <property type="entry name" value="TRYPTOPHAN SYNTHASE ALPHA CHAIN, CHLOROPLASTIC"/>
    <property type="match status" value="1"/>
</dbReference>
<dbReference type="KEGG" id="dalk:DSCA_54340"/>
<accession>A0A5K7YZ03</accession>
<dbReference type="InterPro" id="IPR018204">
    <property type="entry name" value="Trp_synthase_alpha_AS"/>
</dbReference>
<evidence type="ECO:0000256" key="1">
    <source>
        <dbReference type="ARBA" id="ARBA00004733"/>
    </source>
</evidence>
<comment type="catalytic activity">
    <reaction evidence="7 8">
        <text>(1S,2R)-1-C-(indol-3-yl)glycerol 3-phosphate + L-serine = D-glyceraldehyde 3-phosphate + L-tryptophan + H2O</text>
        <dbReference type="Rhea" id="RHEA:10532"/>
        <dbReference type="ChEBI" id="CHEBI:15377"/>
        <dbReference type="ChEBI" id="CHEBI:33384"/>
        <dbReference type="ChEBI" id="CHEBI:57912"/>
        <dbReference type="ChEBI" id="CHEBI:58866"/>
        <dbReference type="ChEBI" id="CHEBI:59776"/>
        <dbReference type="EC" id="4.2.1.20"/>
    </reaction>
</comment>
<dbReference type="HAMAP" id="MF_00131">
    <property type="entry name" value="Trp_synth_alpha"/>
    <property type="match status" value="1"/>
</dbReference>
<evidence type="ECO:0000313" key="10">
    <source>
        <dbReference type="EMBL" id="BBO71504.1"/>
    </source>
</evidence>
<evidence type="ECO:0000256" key="4">
    <source>
        <dbReference type="ARBA" id="ARBA00022822"/>
    </source>
</evidence>
<comment type="pathway">
    <text evidence="1 8">Amino-acid biosynthesis; L-tryptophan biosynthesis; L-tryptophan from chorismate: step 5/5.</text>
</comment>